<dbReference type="Proteomes" id="UP001501476">
    <property type="component" value="Unassembled WGS sequence"/>
</dbReference>
<dbReference type="RefSeq" id="WP_286306041.1">
    <property type="nucleotide sequence ID" value="NZ_AP027741.1"/>
</dbReference>
<dbReference type="SUPFAM" id="SSF53850">
    <property type="entry name" value="Periplasmic binding protein-like II"/>
    <property type="match status" value="1"/>
</dbReference>
<feature type="domain" description="HTH lysR-type" evidence="5">
    <location>
        <begin position="2"/>
        <end position="59"/>
    </location>
</feature>
<organism evidence="6 7">
    <name type="scientific">Methylophaga marina</name>
    <dbReference type="NCBI Taxonomy" id="45495"/>
    <lineage>
        <taxon>Bacteria</taxon>
        <taxon>Pseudomonadati</taxon>
        <taxon>Pseudomonadota</taxon>
        <taxon>Gammaproteobacteria</taxon>
        <taxon>Thiotrichales</taxon>
        <taxon>Piscirickettsiaceae</taxon>
        <taxon>Methylophaga</taxon>
    </lineage>
</organism>
<evidence type="ECO:0000256" key="2">
    <source>
        <dbReference type="ARBA" id="ARBA00023015"/>
    </source>
</evidence>
<evidence type="ECO:0000256" key="1">
    <source>
        <dbReference type="ARBA" id="ARBA00009437"/>
    </source>
</evidence>
<dbReference type="InterPro" id="IPR005119">
    <property type="entry name" value="LysR_subst-bd"/>
</dbReference>
<comment type="caution">
    <text evidence="6">The sequence shown here is derived from an EMBL/GenBank/DDBJ whole genome shotgun (WGS) entry which is preliminary data.</text>
</comment>
<reference evidence="6 7" key="1">
    <citation type="journal article" date="2019" name="Int. J. Syst. Evol. Microbiol.">
        <title>The Global Catalogue of Microorganisms (GCM) 10K type strain sequencing project: providing services to taxonomists for standard genome sequencing and annotation.</title>
        <authorList>
            <consortium name="The Broad Institute Genomics Platform"/>
            <consortium name="The Broad Institute Genome Sequencing Center for Infectious Disease"/>
            <person name="Wu L."/>
            <person name="Ma J."/>
        </authorList>
    </citation>
    <scope>NUCLEOTIDE SEQUENCE [LARGE SCALE GENOMIC DNA]</scope>
    <source>
        <strain evidence="6 7">JCM 6886</strain>
    </source>
</reference>
<evidence type="ECO:0000256" key="4">
    <source>
        <dbReference type="ARBA" id="ARBA00023163"/>
    </source>
</evidence>
<sequence>MISLKQLRYALTVEETLHFKKAAEQCNISPSALSTALHELEQRLGLQIFERDNKKVLITPIGKRVLLQARSIMLQAEDLQNFAQTQKSLFSYPLNIGVIPTITPYILPKLLLLIKQHYPLAQINILENQSHILVEKVKQGELDTALLALPFPCEGLLEMPFWDEDFFLVNRKNESNAQLTEITSDKLNLNQLLLLEDGHCLKDHILNTCHVSSKSVNQSFRTNSLNTLLQLVSNNMGTTLVPEMAIDQLKSHYPDLAIMHLDEPGPHRQLAFVMRPNFTRLSSIEKLIDMSKSVLDRHHSK</sequence>
<name>A0ABN0TX92_9GAMM</name>
<dbReference type="Pfam" id="PF03466">
    <property type="entry name" value="LysR_substrate"/>
    <property type="match status" value="1"/>
</dbReference>
<dbReference type="PANTHER" id="PTHR30346:SF10">
    <property type="entry name" value="TRANSCRIPTIONAL REGULATOR OF OXIDATIVE STRESS OXYR"/>
    <property type="match status" value="1"/>
</dbReference>
<keyword evidence="4" id="KW-0804">Transcription</keyword>
<keyword evidence="3" id="KW-0238">DNA-binding</keyword>
<proteinExistence type="inferred from homology"/>
<dbReference type="Gene3D" id="3.40.190.10">
    <property type="entry name" value="Periplasmic binding protein-like II"/>
    <property type="match status" value="2"/>
</dbReference>
<keyword evidence="2" id="KW-0805">Transcription regulation</keyword>
<dbReference type="SUPFAM" id="SSF46785">
    <property type="entry name" value="Winged helix' DNA-binding domain"/>
    <property type="match status" value="1"/>
</dbReference>
<dbReference type="CDD" id="cd08411">
    <property type="entry name" value="PBP2_OxyR"/>
    <property type="match status" value="1"/>
</dbReference>
<dbReference type="PANTHER" id="PTHR30346">
    <property type="entry name" value="TRANSCRIPTIONAL DUAL REGULATOR HCAR-RELATED"/>
    <property type="match status" value="1"/>
</dbReference>
<dbReference type="EMBL" id="BAAADG010000018">
    <property type="protein sequence ID" value="GAA0232485.1"/>
    <property type="molecule type" value="Genomic_DNA"/>
</dbReference>
<evidence type="ECO:0000256" key="3">
    <source>
        <dbReference type="ARBA" id="ARBA00023125"/>
    </source>
</evidence>
<gene>
    <name evidence="6" type="ORF">GCM10008964_24640</name>
</gene>
<dbReference type="InterPro" id="IPR036388">
    <property type="entry name" value="WH-like_DNA-bd_sf"/>
</dbReference>
<dbReference type="PRINTS" id="PR00039">
    <property type="entry name" value="HTHLYSR"/>
</dbReference>
<dbReference type="PROSITE" id="PS50931">
    <property type="entry name" value="HTH_LYSR"/>
    <property type="match status" value="1"/>
</dbReference>
<protein>
    <submittedName>
        <fullName evidence="6">Hydrogen peroxide-inducible genes activator</fullName>
    </submittedName>
</protein>
<dbReference type="InterPro" id="IPR000847">
    <property type="entry name" value="LysR_HTH_N"/>
</dbReference>
<evidence type="ECO:0000259" key="5">
    <source>
        <dbReference type="PROSITE" id="PS50931"/>
    </source>
</evidence>
<evidence type="ECO:0000313" key="7">
    <source>
        <dbReference type="Proteomes" id="UP001501476"/>
    </source>
</evidence>
<dbReference type="InterPro" id="IPR036390">
    <property type="entry name" value="WH_DNA-bd_sf"/>
</dbReference>
<evidence type="ECO:0000313" key="6">
    <source>
        <dbReference type="EMBL" id="GAA0232485.1"/>
    </source>
</evidence>
<dbReference type="Pfam" id="PF00126">
    <property type="entry name" value="HTH_1"/>
    <property type="match status" value="1"/>
</dbReference>
<comment type="similarity">
    <text evidence="1">Belongs to the LysR transcriptional regulatory family.</text>
</comment>
<keyword evidence="7" id="KW-1185">Reference proteome</keyword>
<dbReference type="Gene3D" id="1.10.10.10">
    <property type="entry name" value="Winged helix-like DNA-binding domain superfamily/Winged helix DNA-binding domain"/>
    <property type="match status" value="1"/>
</dbReference>
<accession>A0ABN0TX92</accession>